<accession>A0ABW0ZHZ9</accession>
<evidence type="ECO:0000313" key="2">
    <source>
        <dbReference type="EMBL" id="MFC5728290.1"/>
    </source>
</evidence>
<evidence type="ECO:0000313" key="3">
    <source>
        <dbReference type="Proteomes" id="UP001596072"/>
    </source>
</evidence>
<keyword evidence="1" id="KW-0472">Membrane</keyword>
<dbReference type="EMBL" id="JBHSNS010000001">
    <property type="protein sequence ID" value="MFC5728290.1"/>
    <property type="molecule type" value="Genomic_DNA"/>
</dbReference>
<keyword evidence="1" id="KW-0812">Transmembrane</keyword>
<dbReference type="InterPro" id="IPR019675">
    <property type="entry name" value="DUF2550"/>
</dbReference>
<gene>
    <name evidence="2" type="ORF">ACFPQB_05135</name>
</gene>
<evidence type="ECO:0000256" key="1">
    <source>
        <dbReference type="SAM" id="Phobius"/>
    </source>
</evidence>
<reference evidence="3" key="1">
    <citation type="journal article" date="2019" name="Int. J. Syst. Evol. Microbiol.">
        <title>The Global Catalogue of Microorganisms (GCM) 10K type strain sequencing project: providing services to taxonomists for standard genome sequencing and annotation.</title>
        <authorList>
            <consortium name="The Broad Institute Genomics Platform"/>
            <consortium name="The Broad Institute Genome Sequencing Center for Infectious Disease"/>
            <person name="Wu L."/>
            <person name="Ma J."/>
        </authorList>
    </citation>
    <scope>NUCLEOTIDE SEQUENCE [LARGE SCALE GENOMIC DNA]</scope>
    <source>
        <strain evidence="3">YIM 94188</strain>
    </source>
</reference>
<organism evidence="2 3">
    <name type="scientific">Nocardioides vastitatis</name>
    <dbReference type="NCBI Taxonomy" id="2568655"/>
    <lineage>
        <taxon>Bacteria</taxon>
        <taxon>Bacillati</taxon>
        <taxon>Actinomycetota</taxon>
        <taxon>Actinomycetes</taxon>
        <taxon>Propionibacteriales</taxon>
        <taxon>Nocardioidaceae</taxon>
        <taxon>Nocardioides</taxon>
    </lineage>
</organism>
<dbReference type="Pfam" id="PF10739">
    <property type="entry name" value="DUF2550"/>
    <property type="match status" value="1"/>
</dbReference>
<keyword evidence="3" id="KW-1185">Reference proteome</keyword>
<comment type="caution">
    <text evidence="2">The sequence shown here is derived from an EMBL/GenBank/DDBJ whole genome shotgun (WGS) entry which is preliminary data.</text>
</comment>
<protein>
    <submittedName>
        <fullName evidence="2">DUF2550 domain-containing protein</fullName>
    </submittedName>
</protein>
<sequence>MAWWAWLLDISGALLLILVLYGAGLVVRRRLLSRHGGTFELSHRLRTDQPGRGWVLGLGRYSGERLEWFRVFSLSRRPKRSWTREELEYDGRREPLGAEQTSLYPDHLVIRCQSPGGLVELAMSTSSLTGFQAWLEAKPPGADWNRHTTA</sequence>
<dbReference type="RefSeq" id="WP_136430866.1">
    <property type="nucleotide sequence ID" value="NZ_JBHSNS010000001.1"/>
</dbReference>
<feature type="transmembrane region" description="Helical" evidence="1">
    <location>
        <begin position="6"/>
        <end position="27"/>
    </location>
</feature>
<proteinExistence type="predicted"/>
<keyword evidence="1" id="KW-1133">Transmembrane helix</keyword>
<dbReference type="Proteomes" id="UP001596072">
    <property type="component" value="Unassembled WGS sequence"/>
</dbReference>
<name>A0ABW0ZHZ9_9ACTN</name>